<dbReference type="PANTHER" id="PTHR43765">
    <property type="entry name" value="2-DEHYDROPANTOATE 2-REDUCTASE-RELATED"/>
    <property type="match status" value="1"/>
</dbReference>
<evidence type="ECO:0000256" key="9">
    <source>
        <dbReference type="ARBA" id="ARBA00032024"/>
    </source>
</evidence>
<dbReference type="Pfam" id="PF08546">
    <property type="entry name" value="ApbA_C"/>
    <property type="match status" value="1"/>
</dbReference>
<dbReference type="GO" id="GO:0005737">
    <property type="term" value="C:cytoplasm"/>
    <property type="evidence" value="ECO:0007669"/>
    <property type="project" value="TreeGrafter"/>
</dbReference>
<feature type="domain" description="Ketopantoate reductase C-terminal" evidence="13">
    <location>
        <begin position="177"/>
        <end position="302"/>
    </location>
</feature>
<comment type="catalytic activity">
    <reaction evidence="10 11">
        <text>(R)-pantoate + NADP(+) = 2-dehydropantoate + NADPH + H(+)</text>
        <dbReference type="Rhea" id="RHEA:16233"/>
        <dbReference type="ChEBI" id="CHEBI:11561"/>
        <dbReference type="ChEBI" id="CHEBI:15378"/>
        <dbReference type="ChEBI" id="CHEBI:15980"/>
        <dbReference type="ChEBI" id="CHEBI:57783"/>
        <dbReference type="ChEBI" id="CHEBI:58349"/>
        <dbReference type="EC" id="1.1.1.169"/>
    </reaction>
</comment>
<dbReference type="InterPro" id="IPR013752">
    <property type="entry name" value="KPA_reductase"/>
</dbReference>
<dbReference type="InterPro" id="IPR008927">
    <property type="entry name" value="6-PGluconate_DH-like_C_sf"/>
</dbReference>
<evidence type="ECO:0000256" key="3">
    <source>
        <dbReference type="ARBA" id="ARBA00007870"/>
    </source>
</evidence>
<dbReference type="Gene3D" id="1.10.1040.10">
    <property type="entry name" value="N-(1-d-carboxylethyl)-l-norvaline Dehydrogenase, domain 2"/>
    <property type="match status" value="1"/>
</dbReference>
<dbReference type="AlphaFoldDB" id="A0A964RM22"/>
<dbReference type="InterPro" id="IPR050838">
    <property type="entry name" value="Ketopantoate_reductase"/>
</dbReference>
<evidence type="ECO:0000256" key="11">
    <source>
        <dbReference type="RuleBase" id="RU362068"/>
    </source>
</evidence>
<comment type="pathway">
    <text evidence="2 11">Cofactor biosynthesis; (R)-pantothenate biosynthesis; (R)-pantoate from 3-methyl-2-oxobutanoate: step 2/2.</text>
</comment>
<dbReference type="InterPro" id="IPR003710">
    <property type="entry name" value="ApbA"/>
</dbReference>
<name>A0A964RM22_9CLOT</name>
<dbReference type="RefSeq" id="WP_160358987.1">
    <property type="nucleotide sequence ID" value="NZ_WSRQ01000012.1"/>
</dbReference>
<organism evidence="14 15">
    <name type="scientific">Clostridium chromiireducens</name>
    <dbReference type="NCBI Taxonomy" id="225345"/>
    <lineage>
        <taxon>Bacteria</taxon>
        <taxon>Bacillati</taxon>
        <taxon>Bacillota</taxon>
        <taxon>Clostridia</taxon>
        <taxon>Eubacteriales</taxon>
        <taxon>Clostridiaceae</taxon>
        <taxon>Clostridium</taxon>
    </lineage>
</organism>
<dbReference type="GO" id="GO:0015940">
    <property type="term" value="P:pantothenate biosynthetic process"/>
    <property type="evidence" value="ECO:0007669"/>
    <property type="project" value="UniProtKB-KW"/>
</dbReference>
<dbReference type="InterPro" id="IPR036291">
    <property type="entry name" value="NAD(P)-bd_dom_sf"/>
</dbReference>
<feature type="domain" description="Ketopantoate reductase N-terminal" evidence="12">
    <location>
        <begin position="3"/>
        <end position="151"/>
    </location>
</feature>
<evidence type="ECO:0000256" key="8">
    <source>
        <dbReference type="ARBA" id="ARBA00023002"/>
    </source>
</evidence>
<dbReference type="Proteomes" id="UP000656077">
    <property type="component" value="Unassembled WGS sequence"/>
</dbReference>
<evidence type="ECO:0000313" key="15">
    <source>
        <dbReference type="Proteomes" id="UP000656077"/>
    </source>
</evidence>
<dbReference type="GO" id="GO:0050661">
    <property type="term" value="F:NADP binding"/>
    <property type="evidence" value="ECO:0007669"/>
    <property type="project" value="TreeGrafter"/>
</dbReference>
<dbReference type="PANTHER" id="PTHR43765:SF2">
    <property type="entry name" value="2-DEHYDROPANTOATE 2-REDUCTASE"/>
    <property type="match status" value="1"/>
</dbReference>
<dbReference type="FunFam" id="1.10.1040.10:FF:000017">
    <property type="entry name" value="2-dehydropantoate 2-reductase"/>
    <property type="match status" value="1"/>
</dbReference>
<protein>
    <recommendedName>
        <fullName evidence="5 11">2-dehydropantoate 2-reductase</fullName>
        <ecNumber evidence="4 11">1.1.1.169</ecNumber>
    </recommendedName>
    <alternativeName>
        <fullName evidence="9 11">Ketopantoate reductase</fullName>
    </alternativeName>
</protein>
<evidence type="ECO:0000256" key="5">
    <source>
        <dbReference type="ARBA" id="ARBA00019465"/>
    </source>
</evidence>
<keyword evidence="7 11" id="KW-0521">NADP</keyword>
<comment type="caution">
    <text evidence="14">The sequence shown here is derived from an EMBL/GenBank/DDBJ whole genome shotgun (WGS) entry which is preliminary data.</text>
</comment>
<evidence type="ECO:0000259" key="13">
    <source>
        <dbReference type="Pfam" id="PF08546"/>
    </source>
</evidence>
<comment type="similarity">
    <text evidence="3 11">Belongs to the ketopantoate reductase family.</text>
</comment>
<keyword evidence="8 11" id="KW-0560">Oxidoreductase</keyword>
<dbReference type="EMBL" id="WSRQ01000012">
    <property type="protein sequence ID" value="MVX63930.1"/>
    <property type="molecule type" value="Genomic_DNA"/>
</dbReference>
<dbReference type="GO" id="GO:0008677">
    <property type="term" value="F:2-dehydropantoate 2-reductase activity"/>
    <property type="evidence" value="ECO:0007669"/>
    <property type="project" value="UniProtKB-EC"/>
</dbReference>
<evidence type="ECO:0000313" key="14">
    <source>
        <dbReference type="EMBL" id="MVX63930.1"/>
    </source>
</evidence>
<evidence type="ECO:0000256" key="10">
    <source>
        <dbReference type="ARBA" id="ARBA00048793"/>
    </source>
</evidence>
<evidence type="ECO:0000259" key="12">
    <source>
        <dbReference type="Pfam" id="PF02558"/>
    </source>
</evidence>
<dbReference type="SUPFAM" id="SSF51735">
    <property type="entry name" value="NAD(P)-binding Rossmann-fold domains"/>
    <property type="match status" value="1"/>
</dbReference>
<dbReference type="SUPFAM" id="SSF48179">
    <property type="entry name" value="6-phosphogluconate dehydrogenase C-terminal domain-like"/>
    <property type="match status" value="1"/>
</dbReference>
<dbReference type="EC" id="1.1.1.169" evidence="4 11"/>
<evidence type="ECO:0000256" key="7">
    <source>
        <dbReference type="ARBA" id="ARBA00022857"/>
    </source>
</evidence>
<dbReference type="InterPro" id="IPR013328">
    <property type="entry name" value="6PGD_dom2"/>
</dbReference>
<evidence type="ECO:0000256" key="4">
    <source>
        <dbReference type="ARBA" id="ARBA00013014"/>
    </source>
</evidence>
<dbReference type="InterPro" id="IPR013332">
    <property type="entry name" value="KPR_N"/>
</dbReference>
<reference evidence="14" key="1">
    <citation type="submission" date="2019-12" db="EMBL/GenBank/DDBJ databases">
        <title>Microbes associate with the intestines of laboratory mice.</title>
        <authorList>
            <person name="Navarre W."/>
            <person name="Wong E."/>
        </authorList>
    </citation>
    <scope>NUCLEOTIDE SEQUENCE</scope>
    <source>
        <strain evidence="14">NM79_F5</strain>
    </source>
</reference>
<sequence length="310" mass="34634">MKIAILGAGAMGDLYGAYLSRCNEVYMIDVNNKIVDSINQKGIVIYEKEANKDIIFPVASVTDSEGLGIMDLVIVFVKNIYTISAMENNQNIIGENTLVLTLQNGAGNDRDLQQFVNKNNILIGTTEHNCANLEPGRISHNSSGVTNIGMLTYNIEILQKICNLFINCNIDTRIYENIQEIIWNKLFINMSLNSVTAILQCKVGYLHENNDASKIVRNILSEAVDVAIADGTYFNKDEVIEKVEKHIKEDFHEVITSMNQDVKNKRLTEIDHINGAVVRAAKEYNIQTPYNEFIVHLVHAIEGMYGTGAC</sequence>
<dbReference type="Gene3D" id="3.40.50.720">
    <property type="entry name" value="NAD(P)-binding Rossmann-like Domain"/>
    <property type="match status" value="1"/>
</dbReference>
<proteinExistence type="inferred from homology"/>
<evidence type="ECO:0000256" key="6">
    <source>
        <dbReference type="ARBA" id="ARBA00022655"/>
    </source>
</evidence>
<accession>A0A964RM22</accession>
<dbReference type="Pfam" id="PF02558">
    <property type="entry name" value="ApbA"/>
    <property type="match status" value="1"/>
</dbReference>
<comment type="function">
    <text evidence="1 11">Catalyzes the NADPH-dependent reduction of ketopantoate into pantoic acid.</text>
</comment>
<evidence type="ECO:0000256" key="2">
    <source>
        <dbReference type="ARBA" id="ARBA00004994"/>
    </source>
</evidence>
<keyword evidence="6 11" id="KW-0566">Pantothenate biosynthesis</keyword>
<dbReference type="NCBIfam" id="TIGR00745">
    <property type="entry name" value="apbA_panE"/>
    <property type="match status" value="1"/>
</dbReference>
<gene>
    <name evidence="14" type="ORF">GKZ28_09520</name>
</gene>
<evidence type="ECO:0000256" key="1">
    <source>
        <dbReference type="ARBA" id="ARBA00002919"/>
    </source>
</evidence>